<proteinExistence type="predicted"/>
<dbReference type="SUPFAM" id="SSF47565">
    <property type="entry name" value="Insect pheromone/odorant-binding proteins"/>
    <property type="match status" value="1"/>
</dbReference>
<dbReference type="GeneID" id="108558583"/>
<accession>A0ABM1M8Y3</accession>
<dbReference type="PANTHER" id="PTHR21364:SF2">
    <property type="entry name" value="GENERAL ODORANT-BINDING PROTEIN 19A"/>
    <property type="match status" value="1"/>
</dbReference>
<dbReference type="CDD" id="cd23992">
    <property type="entry name" value="PBP_GOBP"/>
    <property type="match status" value="1"/>
</dbReference>
<protein>
    <submittedName>
        <fullName evidence="3">General odorant-binding protein 72-like</fullName>
    </submittedName>
</protein>
<gene>
    <name evidence="3" type="primary">LOC108558583</name>
</gene>
<organism evidence="2 3">
    <name type="scientific">Nicrophorus vespilloides</name>
    <name type="common">Boreal carrion beetle</name>
    <dbReference type="NCBI Taxonomy" id="110193"/>
    <lineage>
        <taxon>Eukaryota</taxon>
        <taxon>Metazoa</taxon>
        <taxon>Ecdysozoa</taxon>
        <taxon>Arthropoda</taxon>
        <taxon>Hexapoda</taxon>
        <taxon>Insecta</taxon>
        <taxon>Pterygota</taxon>
        <taxon>Neoptera</taxon>
        <taxon>Endopterygota</taxon>
        <taxon>Coleoptera</taxon>
        <taxon>Polyphaga</taxon>
        <taxon>Staphyliniformia</taxon>
        <taxon>Silphidae</taxon>
        <taxon>Nicrophorinae</taxon>
        <taxon>Nicrophorus</taxon>
    </lineage>
</organism>
<dbReference type="SMART" id="SM00708">
    <property type="entry name" value="PhBP"/>
    <property type="match status" value="1"/>
</dbReference>
<dbReference type="Pfam" id="PF01395">
    <property type="entry name" value="PBP_GOBP"/>
    <property type="match status" value="1"/>
</dbReference>
<feature type="region of interest" description="Disordered" evidence="1">
    <location>
        <begin position="1"/>
        <end position="24"/>
    </location>
</feature>
<evidence type="ECO:0000256" key="1">
    <source>
        <dbReference type="SAM" id="MobiDB-lite"/>
    </source>
</evidence>
<reference evidence="3" key="1">
    <citation type="submission" date="2025-08" db="UniProtKB">
        <authorList>
            <consortium name="RefSeq"/>
        </authorList>
    </citation>
    <scope>IDENTIFICATION</scope>
    <source>
        <tissue evidence="3">Whole Larva</tissue>
    </source>
</reference>
<evidence type="ECO:0000313" key="2">
    <source>
        <dbReference type="Proteomes" id="UP000695000"/>
    </source>
</evidence>
<dbReference type="InterPro" id="IPR006170">
    <property type="entry name" value="PBP/GOBP"/>
</dbReference>
<keyword evidence="2" id="KW-1185">Reference proteome</keyword>
<dbReference type="Proteomes" id="UP000695000">
    <property type="component" value="Unplaced"/>
</dbReference>
<evidence type="ECO:0000313" key="3">
    <source>
        <dbReference type="RefSeq" id="XP_017771033.1"/>
    </source>
</evidence>
<name>A0ABM1M8Y3_NICVS</name>
<dbReference type="PANTHER" id="PTHR21364">
    <property type="entry name" value="GENERAL ODORANT-BINDING PROTEIN 19A"/>
    <property type="match status" value="1"/>
</dbReference>
<dbReference type="Gene3D" id="1.10.238.20">
    <property type="entry name" value="Pheromone/general odorant binding protein domain"/>
    <property type="match status" value="1"/>
</dbReference>
<sequence length="121" mass="13564">MSEAQLKSTGKLARKNCQPKSKATDAQLNDLQVGKWDDAPETKCYAYCLMNMYKIVDKTTGKFNEETAYNLLDMLPTARVAPIKESISRCKGQDGGDDKCNSAYQVLKCIYFDNPSNYFAP</sequence>
<dbReference type="RefSeq" id="XP_017771033.1">
    <property type="nucleotide sequence ID" value="XM_017915544.1"/>
</dbReference>
<dbReference type="InterPro" id="IPR036728">
    <property type="entry name" value="PBP_GOBP_sf"/>
</dbReference>